<organism evidence="2 3">
    <name type="scientific">Araneus ventricosus</name>
    <name type="common">Orbweaver spider</name>
    <name type="synonym">Epeira ventricosa</name>
    <dbReference type="NCBI Taxonomy" id="182803"/>
    <lineage>
        <taxon>Eukaryota</taxon>
        <taxon>Metazoa</taxon>
        <taxon>Ecdysozoa</taxon>
        <taxon>Arthropoda</taxon>
        <taxon>Chelicerata</taxon>
        <taxon>Arachnida</taxon>
        <taxon>Araneae</taxon>
        <taxon>Araneomorphae</taxon>
        <taxon>Entelegynae</taxon>
        <taxon>Araneoidea</taxon>
        <taxon>Araneidae</taxon>
        <taxon>Araneus</taxon>
    </lineage>
</organism>
<feature type="region of interest" description="Disordered" evidence="1">
    <location>
        <begin position="1"/>
        <end position="38"/>
    </location>
</feature>
<protein>
    <submittedName>
        <fullName evidence="2">Uncharacterized protein</fullName>
    </submittedName>
</protein>
<accession>A0A4Y2R8Q3</accession>
<proteinExistence type="predicted"/>
<name>A0A4Y2R8Q3_ARAVE</name>
<reference evidence="2 3" key="1">
    <citation type="journal article" date="2019" name="Sci. Rep.">
        <title>Orb-weaving spider Araneus ventricosus genome elucidates the spidroin gene catalogue.</title>
        <authorList>
            <person name="Kono N."/>
            <person name="Nakamura H."/>
            <person name="Ohtoshi R."/>
            <person name="Moran D.A.P."/>
            <person name="Shinohara A."/>
            <person name="Yoshida Y."/>
            <person name="Fujiwara M."/>
            <person name="Mori M."/>
            <person name="Tomita M."/>
            <person name="Arakawa K."/>
        </authorList>
    </citation>
    <scope>NUCLEOTIDE SEQUENCE [LARGE SCALE GENOMIC DNA]</scope>
</reference>
<evidence type="ECO:0000256" key="1">
    <source>
        <dbReference type="SAM" id="MobiDB-lite"/>
    </source>
</evidence>
<feature type="compositionally biased region" description="Polar residues" evidence="1">
    <location>
        <begin position="1"/>
        <end position="10"/>
    </location>
</feature>
<sequence length="110" mass="11889">MLCFSINTQKPRWPSGKVSDSESEGGTTGSKPDSTEDPRVLGLFHVKSYIEGQTSSRWCGAEVWRGATTSGVVLVDTAVRSDVNITKLNSINAHPLQITLLEIQISLQGT</sequence>
<gene>
    <name evidence="2" type="ORF">AVEN_33227_1</name>
</gene>
<evidence type="ECO:0000313" key="3">
    <source>
        <dbReference type="Proteomes" id="UP000499080"/>
    </source>
</evidence>
<dbReference type="AlphaFoldDB" id="A0A4Y2R8Q3"/>
<dbReference type="EMBL" id="BGPR01016185">
    <property type="protein sequence ID" value="GBN72142.1"/>
    <property type="molecule type" value="Genomic_DNA"/>
</dbReference>
<dbReference type="Proteomes" id="UP000499080">
    <property type="component" value="Unassembled WGS sequence"/>
</dbReference>
<keyword evidence="3" id="KW-1185">Reference proteome</keyword>
<evidence type="ECO:0000313" key="2">
    <source>
        <dbReference type="EMBL" id="GBN72142.1"/>
    </source>
</evidence>
<comment type="caution">
    <text evidence="2">The sequence shown here is derived from an EMBL/GenBank/DDBJ whole genome shotgun (WGS) entry which is preliminary data.</text>
</comment>